<keyword evidence="3" id="KW-1185">Reference proteome</keyword>
<name>A0A5D2QNZ9_GOSTO</name>
<evidence type="ECO:0000313" key="2">
    <source>
        <dbReference type="EMBL" id="TYI29085.1"/>
    </source>
</evidence>
<dbReference type="EMBL" id="CM017614">
    <property type="protein sequence ID" value="TYI29085.1"/>
    <property type="molecule type" value="Genomic_DNA"/>
</dbReference>
<protein>
    <submittedName>
        <fullName evidence="2">Uncharacterized protein</fullName>
    </submittedName>
</protein>
<gene>
    <name evidence="2" type="ORF">ES332_A05G291400v1</name>
</gene>
<evidence type="ECO:0000313" key="3">
    <source>
        <dbReference type="Proteomes" id="UP000322667"/>
    </source>
</evidence>
<dbReference type="Proteomes" id="UP000322667">
    <property type="component" value="Chromosome A05"/>
</dbReference>
<proteinExistence type="predicted"/>
<sequence>MLIPSNLTTTVSSIALIKILLMRSKKSMAGILLRLDLRISPLTNSKSKLASPSKVFEVAPSKSLSFHETPFVGDESTIILVTESSLPSLKRTFLVVQSAKESSPTLVRTSDRDSTSFILFFLNYIIFVTILNSVY</sequence>
<organism evidence="2 3">
    <name type="scientific">Gossypium tomentosum</name>
    <name type="common">Hawaiian cotton</name>
    <name type="synonym">Gossypium sandvicense</name>
    <dbReference type="NCBI Taxonomy" id="34277"/>
    <lineage>
        <taxon>Eukaryota</taxon>
        <taxon>Viridiplantae</taxon>
        <taxon>Streptophyta</taxon>
        <taxon>Embryophyta</taxon>
        <taxon>Tracheophyta</taxon>
        <taxon>Spermatophyta</taxon>
        <taxon>Magnoliopsida</taxon>
        <taxon>eudicotyledons</taxon>
        <taxon>Gunneridae</taxon>
        <taxon>Pentapetalae</taxon>
        <taxon>rosids</taxon>
        <taxon>malvids</taxon>
        <taxon>Malvales</taxon>
        <taxon>Malvaceae</taxon>
        <taxon>Malvoideae</taxon>
        <taxon>Gossypium</taxon>
    </lineage>
</organism>
<dbReference type="AlphaFoldDB" id="A0A5D2QNZ9"/>
<accession>A0A5D2QNZ9</accession>
<evidence type="ECO:0000256" key="1">
    <source>
        <dbReference type="SAM" id="Phobius"/>
    </source>
</evidence>
<keyword evidence="1" id="KW-1133">Transmembrane helix</keyword>
<reference evidence="2 3" key="1">
    <citation type="submission" date="2019-07" db="EMBL/GenBank/DDBJ databases">
        <title>WGS assembly of Gossypium tomentosum.</title>
        <authorList>
            <person name="Chen Z.J."/>
            <person name="Sreedasyam A."/>
            <person name="Ando A."/>
            <person name="Song Q."/>
            <person name="De L."/>
            <person name="Hulse-Kemp A."/>
            <person name="Ding M."/>
            <person name="Ye W."/>
            <person name="Kirkbride R."/>
            <person name="Jenkins J."/>
            <person name="Plott C."/>
            <person name="Lovell J."/>
            <person name="Lin Y.-M."/>
            <person name="Vaughn R."/>
            <person name="Liu B."/>
            <person name="Li W."/>
            <person name="Simpson S."/>
            <person name="Scheffler B."/>
            <person name="Saski C."/>
            <person name="Grover C."/>
            <person name="Hu G."/>
            <person name="Conover J."/>
            <person name="Carlson J."/>
            <person name="Shu S."/>
            <person name="Boston L."/>
            <person name="Williams M."/>
            <person name="Peterson D."/>
            <person name="Mcgee K."/>
            <person name="Jones D."/>
            <person name="Wendel J."/>
            <person name="Stelly D."/>
            <person name="Grimwood J."/>
            <person name="Schmutz J."/>
        </authorList>
    </citation>
    <scope>NUCLEOTIDE SEQUENCE [LARGE SCALE GENOMIC DNA]</scope>
    <source>
        <strain evidence="2">7179.01</strain>
    </source>
</reference>
<keyword evidence="1" id="KW-0812">Transmembrane</keyword>
<keyword evidence="1" id="KW-0472">Membrane</keyword>
<feature type="transmembrane region" description="Helical" evidence="1">
    <location>
        <begin position="117"/>
        <end position="134"/>
    </location>
</feature>